<comment type="caution">
    <text evidence="1">The sequence shown here is derived from an EMBL/GenBank/DDBJ whole genome shotgun (WGS) entry which is preliminary data.</text>
</comment>
<dbReference type="EMBL" id="JACXSI010000056">
    <property type="protein sequence ID" value="MBD3110162.1"/>
    <property type="molecule type" value="Genomic_DNA"/>
</dbReference>
<protein>
    <recommendedName>
        <fullName evidence="3">Spore coat protein</fullName>
    </recommendedName>
</protein>
<sequence>MSCGSDKYSNDCVCSTLLAIADAQDKIEDDCHTGCRRSIEELKGRIKPKGFDTIPVLLTICGTPFSAVGAARHHSSHERQFNIFKSFLFRVHDVNENSCCATLELLDPIRNHFPCDESSSSNSRSSEFGPGEHESCSSSHFDFDEECCSEFNKFLTKLENSKKIVRTGIFVTVDLKDFTSVACLPAVITC</sequence>
<organism evidence="1 2">
    <name type="scientific">Peribacillus faecalis</name>
    <dbReference type="NCBI Taxonomy" id="2772559"/>
    <lineage>
        <taxon>Bacteria</taxon>
        <taxon>Bacillati</taxon>
        <taxon>Bacillota</taxon>
        <taxon>Bacilli</taxon>
        <taxon>Bacillales</taxon>
        <taxon>Bacillaceae</taxon>
        <taxon>Peribacillus</taxon>
    </lineage>
</organism>
<gene>
    <name evidence="1" type="ORF">IEO70_17660</name>
</gene>
<proteinExistence type="predicted"/>
<dbReference type="Proteomes" id="UP000602076">
    <property type="component" value="Unassembled WGS sequence"/>
</dbReference>
<name>A0A927CYQ4_9BACI</name>
<accession>A0A927CYQ4</accession>
<evidence type="ECO:0000313" key="2">
    <source>
        <dbReference type="Proteomes" id="UP000602076"/>
    </source>
</evidence>
<evidence type="ECO:0000313" key="1">
    <source>
        <dbReference type="EMBL" id="MBD3110162.1"/>
    </source>
</evidence>
<dbReference type="RefSeq" id="WP_190999699.1">
    <property type="nucleotide sequence ID" value="NZ_JACXSI010000056.1"/>
</dbReference>
<evidence type="ECO:0008006" key="3">
    <source>
        <dbReference type="Google" id="ProtNLM"/>
    </source>
</evidence>
<dbReference type="Pfam" id="PF10612">
    <property type="entry name" value="Spore-coat_CotZ"/>
    <property type="match status" value="1"/>
</dbReference>
<dbReference type="AlphaFoldDB" id="A0A927CYQ4"/>
<keyword evidence="2" id="KW-1185">Reference proteome</keyword>
<dbReference type="InterPro" id="IPR019593">
    <property type="entry name" value="Spore_coat_protein_Z/Y"/>
</dbReference>
<reference evidence="1" key="1">
    <citation type="submission" date="2020-09" db="EMBL/GenBank/DDBJ databases">
        <title>Bacillus faecalis sp. nov., a moderately halophilic bacterium isolated from cow faeces.</title>
        <authorList>
            <person name="Jiang L."/>
            <person name="Lee J."/>
        </authorList>
    </citation>
    <scope>NUCLEOTIDE SEQUENCE</scope>
    <source>
        <strain evidence="1">AGMB 02131</strain>
    </source>
</reference>